<evidence type="ECO:0000256" key="1">
    <source>
        <dbReference type="SAM" id="SignalP"/>
    </source>
</evidence>
<organism evidence="2 3">
    <name type="scientific">Methylobacterium brachiatum</name>
    <dbReference type="NCBI Taxonomy" id="269660"/>
    <lineage>
        <taxon>Bacteria</taxon>
        <taxon>Pseudomonadati</taxon>
        <taxon>Pseudomonadota</taxon>
        <taxon>Alphaproteobacteria</taxon>
        <taxon>Hyphomicrobiales</taxon>
        <taxon>Methylobacteriaceae</taxon>
        <taxon>Methylobacterium</taxon>
    </lineage>
</organism>
<evidence type="ECO:0000313" key="2">
    <source>
        <dbReference type="EMBL" id="MER2290833.1"/>
    </source>
</evidence>
<gene>
    <name evidence="2" type="ORF">ABS770_21495</name>
</gene>
<comment type="caution">
    <text evidence="2">The sequence shown here is derived from an EMBL/GenBank/DDBJ whole genome shotgun (WGS) entry which is preliminary data.</text>
</comment>
<evidence type="ECO:0000313" key="3">
    <source>
        <dbReference type="Proteomes" id="UP001432995"/>
    </source>
</evidence>
<sequence>MKRKLATSLSVAVLFAVPTFLQLSHAEWKGPEAKALFSNEAKPKGYNYAPSVITENGTTDFWWCGQGKTDVIFHRSYSPQTGFSPAQVVFQPTPGSWNRVHVCDPSVIKGSFTNPADGRHYNYVMYYSGVDNDPGNNNQTGLAFSNDKLNWINYPDPVISPLNPAVAQDNYGNGQPATINTDGRSSLLIFTTDLSGPQGVVGFGDLYVRHTADGVNFDSPIRIPIEATDGTTVNPNSDFAYDQATGNVYVITGLPGRNCQQVVCKDPARNPDRETYQLGLFKMPLKTLLSGTPAKWSPVGYLNSDVTGFYLNHSPGFQRDPYGNLTPFLPNITVFFSGGDPYPGTWQITTATKTNTSDRATLKRTLGLNGHWVTTGYFDPGYAFEANVGSLFLLPRPGTSKLMSCVAGSDHFLSRDPNCEGQTPLGQTGYVYDTRQTGTLPIYRCNAGGHDHFVSTDARCEGHKIEGLLGYALN</sequence>
<dbReference type="Proteomes" id="UP001432995">
    <property type="component" value="Unassembled WGS sequence"/>
</dbReference>
<evidence type="ECO:0008006" key="4">
    <source>
        <dbReference type="Google" id="ProtNLM"/>
    </source>
</evidence>
<feature type="chain" id="PRO_5046435815" description="Glycosyl hydrolase family 32 N-terminal domain-containing protein" evidence="1">
    <location>
        <begin position="27"/>
        <end position="474"/>
    </location>
</feature>
<accession>A0ABV1R7J7</accession>
<keyword evidence="3" id="KW-1185">Reference proteome</keyword>
<proteinExistence type="predicted"/>
<feature type="signal peptide" evidence="1">
    <location>
        <begin position="1"/>
        <end position="26"/>
    </location>
</feature>
<keyword evidence="1" id="KW-0732">Signal</keyword>
<dbReference type="EMBL" id="JBELQD010000030">
    <property type="protein sequence ID" value="MER2290833.1"/>
    <property type="molecule type" value="Genomic_DNA"/>
</dbReference>
<dbReference type="InterPro" id="IPR023296">
    <property type="entry name" value="Glyco_hydro_beta-prop_sf"/>
</dbReference>
<protein>
    <recommendedName>
        <fullName evidence="4">Glycosyl hydrolase family 32 N-terminal domain-containing protein</fullName>
    </recommendedName>
</protein>
<dbReference type="SUPFAM" id="SSF75005">
    <property type="entry name" value="Arabinanase/levansucrase/invertase"/>
    <property type="match status" value="1"/>
</dbReference>
<name>A0ABV1R7J7_9HYPH</name>
<reference evidence="2" key="1">
    <citation type="submission" date="2024-06" db="EMBL/GenBank/DDBJ databases">
        <authorList>
            <person name="Campbell A.G."/>
        </authorList>
    </citation>
    <scope>NUCLEOTIDE SEQUENCE</scope>
    <source>
        <strain evidence="2">EM17</strain>
    </source>
</reference>
<dbReference type="Gene3D" id="2.115.10.20">
    <property type="entry name" value="Glycosyl hydrolase domain, family 43"/>
    <property type="match status" value="1"/>
</dbReference>
<dbReference type="RefSeq" id="WP_350381626.1">
    <property type="nucleotide sequence ID" value="NZ_JBELQD010000030.1"/>
</dbReference>